<keyword evidence="2" id="KW-1185">Reference proteome</keyword>
<dbReference type="HOGENOM" id="CLU_2991137_0_0_6"/>
<dbReference type="AlphaFoldDB" id="G9EQ61"/>
<gene>
    <name evidence="1" type="ORF">LDG_7407</name>
</gene>
<dbReference type="InParanoid" id="G9EQ61"/>
<protein>
    <submittedName>
        <fullName evidence="1">Uncharacterized protein</fullName>
    </submittedName>
</protein>
<evidence type="ECO:0000313" key="2">
    <source>
        <dbReference type="Proteomes" id="UP000002770"/>
    </source>
</evidence>
<dbReference type="EMBL" id="JH413828">
    <property type="protein sequence ID" value="EHL30636.1"/>
    <property type="molecule type" value="Genomic_DNA"/>
</dbReference>
<organism evidence="1 2">
    <name type="scientific">Legionella drancourtii LLAP12</name>
    <dbReference type="NCBI Taxonomy" id="658187"/>
    <lineage>
        <taxon>Bacteria</taxon>
        <taxon>Pseudomonadati</taxon>
        <taxon>Pseudomonadota</taxon>
        <taxon>Gammaproteobacteria</taxon>
        <taxon>Legionellales</taxon>
        <taxon>Legionellaceae</taxon>
        <taxon>Legionella</taxon>
    </lineage>
</organism>
<name>G9EQ61_9GAMM</name>
<sequence>MTRYLSKFANKIKWLNIFLKQVPLASGTEVYSTKRCSFPCRYETMNQRIHSVFLNAH</sequence>
<reference evidence="1 2" key="1">
    <citation type="journal article" date="2011" name="BMC Genomics">
        <title>Insight into cross-talk between intra-amoebal pathogens.</title>
        <authorList>
            <person name="Gimenez G."/>
            <person name="Bertelli C."/>
            <person name="Moliner C."/>
            <person name="Robert C."/>
            <person name="Raoult D."/>
            <person name="Fournier P.E."/>
            <person name="Greub G."/>
        </authorList>
    </citation>
    <scope>NUCLEOTIDE SEQUENCE [LARGE SCALE GENOMIC DNA]</scope>
    <source>
        <strain evidence="1 2">LLAP12</strain>
    </source>
</reference>
<evidence type="ECO:0000313" key="1">
    <source>
        <dbReference type="EMBL" id="EHL30636.1"/>
    </source>
</evidence>
<dbReference type="Proteomes" id="UP000002770">
    <property type="component" value="Unassembled WGS sequence"/>
</dbReference>
<dbReference type="STRING" id="658187.LDG_7407"/>
<accession>G9EQ61</accession>
<proteinExistence type="predicted"/>